<keyword evidence="3" id="KW-1185">Reference proteome</keyword>
<dbReference type="AlphaFoldDB" id="A0A1I5MD62"/>
<feature type="compositionally biased region" description="Basic and acidic residues" evidence="1">
    <location>
        <begin position="147"/>
        <end position="161"/>
    </location>
</feature>
<dbReference type="EMBL" id="FOWW01000001">
    <property type="protein sequence ID" value="SFP07463.1"/>
    <property type="molecule type" value="Genomic_DNA"/>
</dbReference>
<feature type="region of interest" description="Disordered" evidence="1">
    <location>
        <begin position="142"/>
        <end position="171"/>
    </location>
</feature>
<dbReference type="Proteomes" id="UP000198727">
    <property type="component" value="Unassembled WGS sequence"/>
</dbReference>
<dbReference type="OrthoDB" id="9953163at2"/>
<organism evidence="2 3">
    <name type="scientific">Amycolatopsis arida</name>
    <dbReference type="NCBI Taxonomy" id="587909"/>
    <lineage>
        <taxon>Bacteria</taxon>
        <taxon>Bacillati</taxon>
        <taxon>Actinomycetota</taxon>
        <taxon>Actinomycetes</taxon>
        <taxon>Pseudonocardiales</taxon>
        <taxon>Pseudonocardiaceae</taxon>
        <taxon>Amycolatopsis</taxon>
    </lineage>
</organism>
<gene>
    <name evidence="2" type="ORF">SAMN05421810_101879</name>
</gene>
<reference evidence="3" key="1">
    <citation type="submission" date="2016-10" db="EMBL/GenBank/DDBJ databases">
        <authorList>
            <person name="Varghese N."/>
            <person name="Submissions S."/>
        </authorList>
    </citation>
    <scope>NUCLEOTIDE SEQUENCE [LARGE SCALE GENOMIC DNA]</scope>
    <source>
        <strain evidence="3">CGMCC 4.5579</strain>
    </source>
</reference>
<sequence>MTVVSPYTFEVDLGRYRERGVVPPDTPNPYFHMFLLDHGRAPGVRAVADRYRGTHPAEETCPNGIAVRSTPAEKRRWINTQHAVLTALRKAAEELVRELDSATAVATEALHRCDAAFQAVGEEHEPVWLEIWGRIDEAQSRAPWPVERPDTPQRRAQREYNQRYGSGYSSG</sequence>
<accession>A0A1I5MD62</accession>
<evidence type="ECO:0000313" key="2">
    <source>
        <dbReference type="EMBL" id="SFP07463.1"/>
    </source>
</evidence>
<protein>
    <submittedName>
        <fullName evidence="2">Uncharacterized protein</fullName>
    </submittedName>
</protein>
<evidence type="ECO:0000313" key="3">
    <source>
        <dbReference type="Proteomes" id="UP000198727"/>
    </source>
</evidence>
<evidence type="ECO:0000256" key="1">
    <source>
        <dbReference type="SAM" id="MobiDB-lite"/>
    </source>
</evidence>
<dbReference type="RefSeq" id="WP_134046160.1">
    <property type="nucleotide sequence ID" value="NZ_FOWW01000001.1"/>
</dbReference>
<proteinExistence type="predicted"/>
<name>A0A1I5MD62_9PSEU</name>